<dbReference type="EMBL" id="JAQOUE010000002">
    <property type="protein sequence ID" value="MDT7044043.1"/>
    <property type="molecule type" value="Genomic_DNA"/>
</dbReference>
<dbReference type="InterPro" id="IPR018640">
    <property type="entry name" value="DUF2063"/>
</dbReference>
<protein>
    <submittedName>
        <fullName evidence="2">DNA-binding domain-containing protein</fullName>
    </submittedName>
</protein>
<name>A0ABU3KCB8_9BACT</name>
<dbReference type="Gene3D" id="1.10.150.690">
    <property type="entry name" value="DUF2063"/>
    <property type="match status" value="1"/>
</dbReference>
<keyword evidence="3" id="KW-1185">Reference proteome</keyword>
<dbReference type="Proteomes" id="UP001250932">
    <property type="component" value="Unassembled WGS sequence"/>
</dbReference>
<reference evidence="2 3" key="1">
    <citation type="journal article" date="2023" name="ISME J.">
        <title>Cultivation and genomic characterization of novel and ubiquitous marine nitrite-oxidizing bacteria from the Nitrospirales.</title>
        <authorList>
            <person name="Mueller A.J."/>
            <person name="Daebeler A."/>
            <person name="Herbold C.W."/>
            <person name="Kirkegaard R.H."/>
            <person name="Daims H."/>
        </authorList>
    </citation>
    <scope>NUCLEOTIDE SEQUENCE [LARGE SCALE GENOMIC DNA]</scope>
    <source>
        <strain evidence="2 3">EB</strain>
    </source>
</reference>
<keyword evidence="2" id="KW-0238">DNA-binding</keyword>
<comment type="caution">
    <text evidence="2">The sequence shown here is derived from an EMBL/GenBank/DDBJ whole genome shotgun (WGS) entry which is preliminary data.</text>
</comment>
<dbReference type="GO" id="GO:0003677">
    <property type="term" value="F:DNA binding"/>
    <property type="evidence" value="ECO:0007669"/>
    <property type="project" value="UniProtKB-KW"/>
</dbReference>
<dbReference type="Pfam" id="PF09836">
    <property type="entry name" value="DUF2063"/>
    <property type="match status" value="1"/>
</dbReference>
<organism evidence="2 3">
    <name type="scientific">Candidatus Nitronereus thalassa</name>
    <dbReference type="NCBI Taxonomy" id="3020898"/>
    <lineage>
        <taxon>Bacteria</taxon>
        <taxon>Pseudomonadati</taxon>
        <taxon>Nitrospirota</taxon>
        <taxon>Nitrospiria</taxon>
        <taxon>Nitrospirales</taxon>
        <taxon>Nitrospiraceae</taxon>
        <taxon>Candidatus Nitronereus</taxon>
    </lineage>
</organism>
<sequence length="267" mass="30108">MDQLTLKHFQQLFSQATLPSLEPEPPPTIGDLIVPGGALTASDALNVYGTGVVVRLTEALGETFEAVWWVCGDDDFFQLAKYYIQTHPSSTYNLSHYGETFSEMLDRLGPFPDLPFLGDLARYEWLFKCLFHTKQHDSVAQDALQSLTEEATIRFHFGSAVTLFTSRYAIYDLWKLRGAEHDGTPPTAWDRPQSLVLYKKDKQIFIREVDDAEYGILYALHHGASLDAALASAGDAHPEFDQQRVSDLFQMMFHTGIIHHIDIQPSP</sequence>
<evidence type="ECO:0000313" key="3">
    <source>
        <dbReference type="Proteomes" id="UP001250932"/>
    </source>
</evidence>
<feature type="domain" description="Putative DNA-binding" evidence="1">
    <location>
        <begin position="9"/>
        <end position="104"/>
    </location>
</feature>
<accession>A0ABU3KCB8</accession>
<evidence type="ECO:0000313" key="2">
    <source>
        <dbReference type="EMBL" id="MDT7044043.1"/>
    </source>
</evidence>
<dbReference type="RefSeq" id="WP_313834629.1">
    <property type="nucleotide sequence ID" value="NZ_JAQOUE010000002.1"/>
</dbReference>
<proteinExistence type="predicted"/>
<evidence type="ECO:0000259" key="1">
    <source>
        <dbReference type="Pfam" id="PF09836"/>
    </source>
</evidence>
<dbReference type="InterPro" id="IPR044922">
    <property type="entry name" value="DUF2063_N_sf"/>
</dbReference>
<gene>
    <name evidence="2" type="ORF">PPG34_16960</name>
</gene>